<evidence type="ECO:0000256" key="1">
    <source>
        <dbReference type="ARBA" id="ARBA00004138"/>
    </source>
</evidence>
<evidence type="ECO:0000256" key="5">
    <source>
        <dbReference type="ARBA" id="ARBA00022737"/>
    </source>
</evidence>
<evidence type="ECO:0008006" key="13">
    <source>
        <dbReference type="Google" id="ProtNLM"/>
    </source>
</evidence>
<organism evidence="11 12">
    <name type="scientific">Eimeria maxima</name>
    <name type="common">Coccidian parasite</name>
    <dbReference type="NCBI Taxonomy" id="5804"/>
    <lineage>
        <taxon>Eukaryota</taxon>
        <taxon>Sar</taxon>
        <taxon>Alveolata</taxon>
        <taxon>Apicomplexa</taxon>
        <taxon>Conoidasida</taxon>
        <taxon>Coccidia</taxon>
        <taxon>Eucoccidiorida</taxon>
        <taxon>Eimeriorina</taxon>
        <taxon>Eimeriidae</taxon>
        <taxon>Eimeria</taxon>
    </lineage>
</organism>
<dbReference type="OrthoDB" id="1935234at2759"/>
<dbReference type="OMA" id="ERDMEMV"/>
<feature type="coiled-coil region" evidence="9">
    <location>
        <begin position="1358"/>
        <end position="1385"/>
    </location>
</feature>
<dbReference type="EMBL" id="HG718748">
    <property type="protein sequence ID" value="CDJ55933.1"/>
    <property type="molecule type" value="Genomic_DNA"/>
</dbReference>
<dbReference type="GeneID" id="25334001"/>
<evidence type="ECO:0000313" key="12">
    <source>
        <dbReference type="Proteomes" id="UP000030763"/>
    </source>
</evidence>
<evidence type="ECO:0000256" key="3">
    <source>
        <dbReference type="ARBA" id="ARBA00022490"/>
    </source>
</evidence>
<name>U6LYI7_EIMMA</name>
<evidence type="ECO:0000256" key="6">
    <source>
        <dbReference type="ARBA" id="ARBA00023054"/>
    </source>
</evidence>
<feature type="region of interest" description="Disordered" evidence="10">
    <location>
        <begin position="931"/>
        <end position="953"/>
    </location>
</feature>
<dbReference type="PANTHER" id="PTHR14885:SF3">
    <property type="entry name" value="CILIA- AND FLAGELLA-ASSOCIATED PROTEIN 44"/>
    <property type="match status" value="1"/>
</dbReference>
<keyword evidence="12" id="KW-1185">Reference proteome</keyword>
<evidence type="ECO:0000256" key="10">
    <source>
        <dbReference type="SAM" id="MobiDB-lite"/>
    </source>
</evidence>
<evidence type="ECO:0000256" key="8">
    <source>
        <dbReference type="ARBA" id="ARBA00023273"/>
    </source>
</evidence>
<feature type="coiled-coil region" evidence="9">
    <location>
        <begin position="1276"/>
        <end position="1310"/>
    </location>
</feature>
<feature type="compositionally biased region" description="Polar residues" evidence="10">
    <location>
        <begin position="944"/>
        <end position="953"/>
    </location>
</feature>
<comment type="subcellular location">
    <subcellularLocation>
        <location evidence="1">Cell projection</location>
        <location evidence="1">Cilium</location>
    </subcellularLocation>
    <subcellularLocation>
        <location evidence="2">Cytoplasm</location>
        <location evidence="2">Cytoskeleton</location>
    </subcellularLocation>
</comment>
<evidence type="ECO:0000256" key="2">
    <source>
        <dbReference type="ARBA" id="ARBA00004245"/>
    </source>
</evidence>
<protein>
    <recommendedName>
        <fullName evidence="13">WD domain-containing protein</fullName>
    </recommendedName>
</protein>
<feature type="coiled-coil region" evidence="9">
    <location>
        <begin position="1430"/>
        <end position="1457"/>
    </location>
</feature>
<dbReference type="PANTHER" id="PTHR14885">
    <property type="entry name" value="CILIA- AND FLAGELLA-ASSOCIATED PROTEIN 43-RELATED"/>
    <property type="match status" value="1"/>
</dbReference>
<feature type="region of interest" description="Disordered" evidence="10">
    <location>
        <begin position="150"/>
        <end position="203"/>
    </location>
</feature>
<evidence type="ECO:0000313" key="11">
    <source>
        <dbReference type="EMBL" id="CDJ55933.1"/>
    </source>
</evidence>
<evidence type="ECO:0000256" key="9">
    <source>
        <dbReference type="SAM" id="Coils"/>
    </source>
</evidence>
<keyword evidence="4" id="KW-0853">WD repeat</keyword>
<dbReference type="RefSeq" id="XP_013332583.1">
    <property type="nucleotide sequence ID" value="XM_013477129.1"/>
</dbReference>
<accession>U6LYI7</accession>
<feature type="compositionally biased region" description="Acidic residues" evidence="10">
    <location>
        <begin position="170"/>
        <end position="181"/>
    </location>
</feature>
<gene>
    <name evidence="11" type="ORF">EMWEY_00000150</name>
</gene>
<dbReference type="GO" id="GO:0005856">
    <property type="term" value="C:cytoskeleton"/>
    <property type="evidence" value="ECO:0007669"/>
    <property type="project" value="UniProtKB-SubCell"/>
</dbReference>
<keyword evidence="6 9" id="KW-0175">Coiled coil</keyword>
<keyword evidence="5" id="KW-0677">Repeat</keyword>
<feature type="region of interest" description="Disordered" evidence="10">
    <location>
        <begin position="231"/>
        <end position="284"/>
    </location>
</feature>
<feature type="region of interest" description="Disordered" evidence="10">
    <location>
        <begin position="470"/>
        <end position="503"/>
    </location>
</feature>
<dbReference type="InterPro" id="IPR036322">
    <property type="entry name" value="WD40_repeat_dom_sf"/>
</dbReference>
<reference evidence="11" key="1">
    <citation type="submission" date="2013-10" db="EMBL/GenBank/DDBJ databases">
        <title>Genomic analysis of the causative agents of coccidiosis in chickens.</title>
        <authorList>
            <person name="Reid A.J."/>
            <person name="Blake D."/>
            <person name="Billington K."/>
            <person name="Browne H."/>
            <person name="Dunn M."/>
            <person name="Hung S."/>
            <person name="Kawahara F."/>
            <person name="Miranda-Saavedra D."/>
            <person name="Mourier T."/>
            <person name="Nagra H."/>
            <person name="Otto T.D."/>
            <person name="Rawlings N."/>
            <person name="Sanchez A."/>
            <person name="Sanders M."/>
            <person name="Subramaniam C."/>
            <person name="Tay Y."/>
            <person name="Dear P."/>
            <person name="Doerig C."/>
            <person name="Gruber A."/>
            <person name="Parkinson J."/>
            <person name="Shirley M."/>
            <person name="Wan K.L."/>
            <person name="Berriman M."/>
            <person name="Tomley F."/>
            <person name="Pain A."/>
        </authorList>
    </citation>
    <scope>NUCLEOTIDE SEQUENCE [LARGE SCALE GENOMIC DNA]</scope>
    <source>
        <strain evidence="11">Weybridge</strain>
    </source>
</reference>
<keyword evidence="7" id="KW-0206">Cytoskeleton</keyword>
<dbReference type="SUPFAM" id="SSF50978">
    <property type="entry name" value="WD40 repeat-like"/>
    <property type="match status" value="1"/>
</dbReference>
<dbReference type="VEuPathDB" id="ToxoDB:EMWEY_00000150"/>
<feature type="compositionally biased region" description="Basic and acidic residues" evidence="10">
    <location>
        <begin position="470"/>
        <end position="487"/>
    </location>
</feature>
<evidence type="ECO:0000256" key="7">
    <source>
        <dbReference type="ARBA" id="ARBA00023212"/>
    </source>
</evidence>
<keyword evidence="8" id="KW-0966">Cell projection</keyword>
<proteinExistence type="predicted"/>
<dbReference type="GO" id="GO:0005929">
    <property type="term" value="C:cilium"/>
    <property type="evidence" value="ECO:0007669"/>
    <property type="project" value="UniProtKB-SubCell"/>
</dbReference>
<keyword evidence="3" id="KW-0963">Cytoplasm</keyword>
<reference evidence="11" key="2">
    <citation type="submission" date="2013-10" db="EMBL/GenBank/DDBJ databases">
        <authorList>
            <person name="Aslett M."/>
        </authorList>
    </citation>
    <scope>NUCLEOTIDE SEQUENCE [LARGE SCALE GENOMIC DNA]</scope>
    <source>
        <strain evidence="11">Weybridge</strain>
    </source>
</reference>
<sequence length="1476" mass="161917">MSSASKNGVHLLMAVKTHACAVVHLAVDPTGQRLAVLGDDGILLLLKLFQCHSRDIKTTAEGYIKDTEGPQCVEGKWQAEPIGFTTTPEPLTRLVWEHPLLLLGQVGDAAILALTGLEQLSTQPGKNGAVESGNLGLMGGTKALGVGQKASVSGIDGNGPGSDDMSSDYTGDEAAQEDDSDSAEREARTCVRPPESESAVSVAEDPLDLTQVLIFRRIDVKVPTSVLRSLIPQGRDPHEHEEINGSDSEGDAASDHDTSSVASREAQPRTASSNGSLVEQSAAADETRRALAAAMKQQQRRRAAAAAAAAAASRLTAMTIAGLEWLEALSTAGTSGPSVFTPAASITARPLVSLFTVLQQLNNEKSENESTSGPHVAQLVVVPQRHLLLVGTSDGRVIMFPADTPTACAAARVFDSHVGSVTNIIIRQLGSTNIWALVAAAQNGAWWRCEFEYDIILSLCKEAQDAERGFETHGPSKADEDRMEAQKALKGGPTQQAEKHQQQQQFLRRLLMLDAATYDDQPTNEVAASLNGHTSKYVTLRLRISPRSSTPMLSCSNVEKNRMTDVSSPLGAILPSSAATNDVESSTLPDAVEDILQPEEPTVTDLVARLKGLPGVNTQEMMMELILREDLFQADEAEAAKSLDTIERLIQNAGDQHQMLINTLADIQRLKVGQAQFTSGGVAEMQAIVEAAREKELRQLLLPEQAIGSYTPFAPSADARRQRMLEMTDLLKAQPKEDSTNVHDEQRIAETIKNLNACNLTTSGTVTDVSLTVASRKKNQMLKLAEWASAKANAFNRKVEILAQVRKELLRASGCILSEICEALKAAELTESAEYSKVQTLTEMVESATVEEQSSGFLWSIGKEQLIASLEGRLKEMSNTGALFETEAAKAEIEEVKSALAEARRRPDEFVMSFEHLRPFVYTPEGEDQDTVLDRNAYSPDVPGSQTCTSPDLCSSSTTKRDLKLKEKLAGILDSLRRCEISQSCTVQKALNFQECSKFYEHYYVDDSVNAGSLSSTCKTWAALETLEIQLQANSSIEAIKQAVSAFDQELRVLLNDRTRVHQQLLLARLKQLEQIRELSIIESVEPRNVAHKATKLSASPQAGDADVSDPEVSRVQHVCVASCTAHADEVDEAEQVQANAGDVEEDICPLGCDMAVYEALLEFRDQKTANYMTLTVHQRELEELKREYAKVQGLQKQQAVRYKAVEAAVQKFLRELQSSLNELETVVPLRSSQIKCLLSVEERWQLPEKLDCAVIFSNDGFVALRQQVAKLQHETTDVADDLKQLKRLLANAQRENKQSSQHLASLRATFKAVELVRFGASLTLEQVEAAAVAAGREDNQARSEPVRPAFERDMEMVAVKQAQLKQQQQLYMQLKNKLQGITKRHTELLHRFALARESESVLTQQLQGDKRHRNTSDDGTYARMRLAELQSLKETLRKSECEVERLQALIVRMKTKGAHVEPSILWRRDPGVLQE</sequence>
<evidence type="ECO:0000256" key="4">
    <source>
        <dbReference type="ARBA" id="ARBA00022574"/>
    </source>
</evidence>
<dbReference type="Proteomes" id="UP000030763">
    <property type="component" value="Unassembled WGS sequence"/>
</dbReference>
<feature type="compositionally biased region" description="Polar residues" evidence="10">
    <location>
        <begin position="269"/>
        <end position="279"/>
    </location>
</feature>
<feature type="coiled-coil region" evidence="9">
    <location>
        <begin position="1175"/>
        <end position="1223"/>
    </location>
</feature>